<evidence type="ECO:0000313" key="3">
    <source>
        <dbReference type="Proteomes" id="UP000245938"/>
    </source>
</evidence>
<proteinExistence type="predicted"/>
<dbReference type="OrthoDB" id="2718487at2"/>
<keyword evidence="1" id="KW-0812">Transmembrane</keyword>
<name>A0A2U3AIE4_9BACL</name>
<accession>A0A2U3AIE4</accession>
<keyword evidence="1" id="KW-1133">Transmembrane helix</keyword>
<evidence type="ECO:0000256" key="1">
    <source>
        <dbReference type="SAM" id="Phobius"/>
    </source>
</evidence>
<keyword evidence="3" id="KW-1185">Reference proteome</keyword>
<dbReference type="RefSeq" id="WP_109307026.1">
    <property type="nucleotide sequence ID" value="NZ_BJUF01000027.1"/>
</dbReference>
<reference evidence="2 3" key="1">
    <citation type="submission" date="2018-05" db="EMBL/GenBank/DDBJ databases">
        <title>Kurthia sibirica genome sequence.</title>
        <authorList>
            <person name="Maclea K.S."/>
            <person name="Goen A.E."/>
        </authorList>
    </citation>
    <scope>NUCLEOTIDE SEQUENCE [LARGE SCALE GENOMIC DNA]</scope>
    <source>
        <strain evidence="2 3">ATCC 49154</strain>
    </source>
</reference>
<organism evidence="2 3">
    <name type="scientific">Kurthia sibirica</name>
    <dbReference type="NCBI Taxonomy" id="202750"/>
    <lineage>
        <taxon>Bacteria</taxon>
        <taxon>Bacillati</taxon>
        <taxon>Bacillota</taxon>
        <taxon>Bacilli</taxon>
        <taxon>Bacillales</taxon>
        <taxon>Caryophanaceae</taxon>
        <taxon>Kurthia</taxon>
    </lineage>
</organism>
<sequence length="227" mass="25432">MRAKKAQNKPLIFTLLIILILAVAVALYIYLLKPEMDYRDSLHDKYNFQTEYVEMLEDQLKKEQNDAKKAQPLAEMEAQIPFNNDLQGLLDNIASAESASSTVVTDLHINNYEQQDELVTTSKKVGAITEKELLETQANIVPVSAIAAKHLPKKLQLITFELTVSGYEASEVNSFIKSMLNQKRIYVIDEVQYSAPSTDDGVVTATIQMTSFASQKVKADNKKETAN</sequence>
<dbReference type="Proteomes" id="UP000245938">
    <property type="component" value="Unassembled WGS sequence"/>
</dbReference>
<keyword evidence="1" id="KW-0472">Membrane</keyword>
<evidence type="ECO:0008006" key="4">
    <source>
        <dbReference type="Google" id="ProtNLM"/>
    </source>
</evidence>
<protein>
    <recommendedName>
        <fullName evidence="4">Pilus assembly protein PilO</fullName>
    </recommendedName>
</protein>
<gene>
    <name evidence="2" type="ORF">DEX24_13930</name>
</gene>
<dbReference type="EMBL" id="QFVR01000023">
    <property type="protein sequence ID" value="PWI24318.1"/>
    <property type="molecule type" value="Genomic_DNA"/>
</dbReference>
<comment type="caution">
    <text evidence="2">The sequence shown here is derived from an EMBL/GenBank/DDBJ whole genome shotgun (WGS) entry which is preliminary data.</text>
</comment>
<dbReference type="AlphaFoldDB" id="A0A2U3AIE4"/>
<feature type="transmembrane region" description="Helical" evidence="1">
    <location>
        <begin position="12"/>
        <end position="31"/>
    </location>
</feature>
<evidence type="ECO:0000313" key="2">
    <source>
        <dbReference type="EMBL" id="PWI24318.1"/>
    </source>
</evidence>